<feature type="transmembrane region" description="Helical" evidence="14">
    <location>
        <begin position="77"/>
        <end position="101"/>
    </location>
</feature>
<comment type="caution">
    <text evidence="15">The sequence shown here is derived from an EMBL/GenBank/DDBJ whole genome shotgun (WGS) entry which is preliminary data.</text>
</comment>
<feature type="transmembrane region" description="Helical" evidence="14">
    <location>
        <begin position="45"/>
        <end position="65"/>
    </location>
</feature>
<dbReference type="GO" id="GO:0005886">
    <property type="term" value="C:plasma membrane"/>
    <property type="evidence" value="ECO:0007669"/>
    <property type="project" value="UniProtKB-SubCell"/>
</dbReference>
<dbReference type="GO" id="GO:0009486">
    <property type="term" value="F:cytochrome bo3 ubiquinol oxidase activity"/>
    <property type="evidence" value="ECO:0007669"/>
    <property type="project" value="TreeGrafter"/>
</dbReference>
<evidence type="ECO:0000256" key="10">
    <source>
        <dbReference type="ARBA" id="ARBA00030071"/>
    </source>
</evidence>
<name>A0A840YWL0_9SPHN</name>
<evidence type="ECO:0000313" key="15">
    <source>
        <dbReference type="EMBL" id="MBB5717939.1"/>
    </source>
</evidence>
<protein>
    <recommendedName>
        <fullName evidence="4">Cytochrome bo(3) ubiquinol oxidase subunit 4</fullName>
    </recommendedName>
    <alternativeName>
        <fullName evidence="13">Cytochrome o ubiquinol oxidase subunit 4</fullName>
    </alternativeName>
    <alternativeName>
        <fullName evidence="10">Oxidase bo(3) subunit 4</fullName>
    </alternativeName>
    <alternativeName>
        <fullName evidence="11">Ubiquinol oxidase polypeptide IV</fullName>
    </alternativeName>
    <alternativeName>
        <fullName evidence="12">Ubiquinol oxidase subunit 4</fullName>
    </alternativeName>
</protein>
<evidence type="ECO:0000256" key="13">
    <source>
        <dbReference type="ARBA" id="ARBA00032185"/>
    </source>
</evidence>
<evidence type="ECO:0000256" key="4">
    <source>
        <dbReference type="ARBA" id="ARBA00014689"/>
    </source>
</evidence>
<dbReference type="AlphaFoldDB" id="A0A840YWL0"/>
<comment type="subunit">
    <text evidence="3">Heterooctamer of two A chains, two B chains, two C chains and two D chains.</text>
</comment>
<evidence type="ECO:0000256" key="8">
    <source>
        <dbReference type="ARBA" id="ARBA00023136"/>
    </source>
</evidence>
<comment type="subcellular location">
    <subcellularLocation>
        <location evidence="1">Cell membrane</location>
        <topology evidence="1">Multi-pass membrane protein</topology>
    </subcellularLocation>
</comment>
<evidence type="ECO:0000256" key="11">
    <source>
        <dbReference type="ARBA" id="ARBA00030211"/>
    </source>
</evidence>
<dbReference type="EMBL" id="JACIJI010000001">
    <property type="protein sequence ID" value="MBB5717939.1"/>
    <property type="molecule type" value="Genomic_DNA"/>
</dbReference>
<dbReference type="InterPro" id="IPR050968">
    <property type="entry name" value="Cytochrome_c_oxidase_bac_sub4"/>
</dbReference>
<proteinExistence type="inferred from homology"/>
<dbReference type="Pfam" id="PF03626">
    <property type="entry name" value="COX4_pro"/>
    <property type="match status" value="1"/>
</dbReference>
<evidence type="ECO:0000256" key="1">
    <source>
        <dbReference type="ARBA" id="ARBA00004651"/>
    </source>
</evidence>
<keyword evidence="5" id="KW-1003">Cell membrane</keyword>
<accession>A0A840YWL0</accession>
<keyword evidence="7 14" id="KW-1133">Transmembrane helix</keyword>
<dbReference type="GO" id="GO:0009319">
    <property type="term" value="C:cytochrome o ubiquinol oxidase complex"/>
    <property type="evidence" value="ECO:0007669"/>
    <property type="project" value="TreeGrafter"/>
</dbReference>
<gene>
    <name evidence="15" type="ORF">FHR23_000846</name>
</gene>
<keyword evidence="6 14" id="KW-0812">Transmembrane</keyword>
<evidence type="ECO:0000256" key="5">
    <source>
        <dbReference type="ARBA" id="ARBA00022475"/>
    </source>
</evidence>
<dbReference type="GO" id="GO:0019646">
    <property type="term" value="P:aerobic electron transport chain"/>
    <property type="evidence" value="ECO:0007669"/>
    <property type="project" value="TreeGrafter"/>
</dbReference>
<dbReference type="GO" id="GO:0015078">
    <property type="term" value="F:proton transmembrane transporter activity"/>
    <property type="evidence" value="ECO:0007669"/>
    <property type="project" value="TreeGrafter"/>
</dbReference>
<dbReference type="RefSeq" id="WP_184001641.1">
    <property type="nucleotide sequence ID" value="NZ_BAABIF010000004.1"/>
</dbReference>
<evidence type="ECO:0000256" key="12">
    <source>
        <dbReference type="ARBA" id="ARBA00031887"/>
    </source>
</evidence>
<evidence type="ECO:0000256" key="3">
    <source>
        <dbReference type="ARBA" id="ARBA00011700"/>
    </source>
</evidence>
<evidence type="ECO:0000256" key="2">
    <source>
        <dbReference type="ARBA" id="ARBA00008079"/>
    </source>
</evidence>
<evidence type="ECO:0000256" key="7">
    <source>
        <dbReference type="ARBA" id="ARBA00022989"/>
    </source>
</evidence>
<dbReference type="PANTHER" id="PTHR36835">
    <property type="entry name" value="CYTOCHROME BO(3) UBIQUINOL OXIDASE SUBUNIT 4"/>
    <property type="match status" value="1"/>
</dbReference>
<keyword evidence="16" id="KW-1185">Reference proteome</keyword>
<dbReference type="PANTHER" id="PTHR36835:SF1">
    <property type="entry name" value="CYTOCHROME BO(3) UBIQUINOL OXIDASE SUBUNIT 4"/>
    <property type="match status" value="1"/>
</dbReference>
<evidence type="ECO:0000313" key="16">
    <source>
        <dbReference type="Proteomes" id="UP000554342"/>
    </source>
</evidence>
<dbReference type="GO" id="GO:0015990">
    <property type="term" value="P:electron transport coupled proton transport"/>
    <property type="evidence" value="ECO:0007669"/>
    <property type="project" value="TreeGrafter"/>
</dbReference>
<evidence type="ECO:0000256" key="9">
    <source>
        <dbReference type="ARBA" id="ARBA00025694"/>
    </source>
</evidence>
<evidence type="ECO:0000256" key="6">
    <source>
        <dbReference type="ARBA" id="ARBA00022692"/>
    </source>
</evidence>
<keyword evidence="8 14" id="KW-0472">Membrane</keyword>
<reference evidence="15 16" key="1">
    <citation type="submission" date="2020-08" db="EMBL/GenBank/DDBJ databases">
        <title>Genomic Encyclopedia of Type Strains, Phase IV (KMG-IV): sequencing the most valuable type-strain genomes for metagenomic binning, comparative biology and taxonomic classification.</title>
        <authorList>
            <person name="Goeker M."/>
        </authorList>
    </citation>
    <scope>NUCLEOTIDE SEQUENCE [LARGE SCALE GENOMIC DNA]</scope>
    <source>
        <strain evidence="15 16">DSM 27203</strain>
    </source>
</reference>
<dbReference type="InterPro" id="IPR005171">
    <property type="entry name" value="Cyt_c_oxidase_su4_prok"/>
</dbReference>
<feature type="transmembrane region" description="Helical" evidence="14">
    <location>
        <begin position="16"/>
        <end position="39"/>
    </location>
</feature>
<evidence type="ECO:0000256" key="14">
    <source>
        <dbReference type="SAM" id="Phobius"/>
    </source>
</evidence>
<comment type="similarity">
    <text evidence="2">Belongs to the cytochrome c oxidase bacterial subunit 4 family.</text>
</comment>
<organism evidence="15 16">
    <name type="scientific">Stakelama sediminis</name>
    <dbReference type="NCBI Taxonomy" id="463200"/>
    <lineage>
        <taxon>Bacteria</taxon>
        <taxon>Pseudomonadati</taxon>
        <taxon>Pseudomonadota</taxon>
        <taxon>Alphaproteobacteria</taxon>
        <taxon>Sphingomonadales</taxon>
        <taxon>Sphingomonadaceae</taxon>
        <taxon>Stakelama</taxon>
    </lineage>
</organism>
<dbReference type="Proteomes" id="UP000554342">
    <property type="component" value="Unassembled WGS sequence"/>
</dbReference>
<sequence>MNQEDRAEYRRELRSYIIGLIAALVLTAASFATVHWRLFSAPTGILIAIYLLALVQIIAHFRYFLHIDLRKSARDDLQLILFSTMIVLLMVGGTLIVLFNLKSRMF</sequence>
<comment type="function">
    <text evidence="9">Cytochrome bo(3) ubiquinol terminal oxidase is the component of the aerobic respiratory chain of E.coli that predominates when cells are grown at high aeration. Has proton pump activity across the membrane in addition to electron transfer, pumping 2 protons/electron.</text>
</comment>